<dbReference type="GeneID" id="87878780"/>
<evidence type="ECO:0000313" key="2">
    <source>
        <dbReference type="EMBL" id="KAK3495031.1"/>
    </source>
</evidence>
<gene>
    <name evidence="2" type="ORF">B0T23DRAFT_452950</name>
</gene>
<sequence length="67" mass="7661">TGGDRKKVGGFIPVTNLPHCNLFFFFSFFFFFLSLPILYKAGWRPLSDGSIHNPGLVREISKRLNNK</sequence>
<accession>A0AAJ0IAJ6</accession>
<feature type="non-terminal residue" evidence="2">
    <location>
        <position position="1"/>
    </location>
</feature>
<organism evidence="2 3">
    <name type="scientific">Neurospora hispaniola</name>
    <dbReference type="NCBI Taxonomy" id="588809"/>
    <lineage>
        <taxon>Eukaryota</taxon>
        <taxon>Fungi</taxon>
        <taxon>Dikarya</taxon>
        <taxon>Ascomycota</taxon>
        <taxon>Pezizomycotina</taxon>
        <taxon>Sordariomycetes</taxon>
        <taxon>Sordariomycetidae</taxon>
        <taxon>Sordariales</taxon>
        <taxon>Sordariaceae</taxon>
        <taxon>Neurospora</taxon>
    </lineage>
</organism>
<dbReference type="EMBL" id="JAULSX010000003">
    <property type="protein sequence ID" value="KAK3495031.1"/>
    <property type="molecule type" value="Genomic_DNA"/>
</dbReference>
<dbReference type="Proteomes" id="UP001285908">
    <property type="component" value="Unassembled WGS sequence"/>
</dbReference>
<evidence type="ECO:0000313" key="3">
    <source>
        <dbReference type="Proteomes" id="UP001285908"/>
    </source>
</evidence>
<feature type="transmembrane region" description="Helical" evidence="1">
    <location>
        <begin position="22"/>
        <end position="39"/>
    </location>
</feature>
<dbReference type="AlphaFoldDB" id="A0AAJ0IAJ6"/>
<keyword evidence="1" id="KW-0812">Transmembrane</keyword>
<comment type="caution">
    <text evidence="2">The sequence shown here is derived from an EMBL/GenBank/DDBJ whole genome shotgun (WGS) entry which is preliminary data.</text>
</comment>
<reference evidence="2 3" key="1">
    <citation type="journal article" date="2023" name="Mol. Phylogenet. Evol.">
        <title>Genome-scale phylogeny and comparative genomics of the fungal order Sordariales.</title>
        <authorList>
            <person name="Hensen N."/>
            <person name="Bonometti L."/>
            <person name="Westerberg I."/>
            <person name="Brannstrom I.O."/>
            <person name="Guillou S."/>
            <person name="Cros-Aarteil S."/>
            <person name="Calhoun S."/>
            <person name="Haridas S."/>
            <person name="Kuo A."/>
            <person name="Mondo S."/>
            <person name="Pangilinan J."/>
            <person name="Riley R."/>
            <person name="LaButti K."/>
            <person name="Andreopoulos B."/>
            <person name="Lipzen A."/>
            <person name="Chen C."/>
            <person name="Yan M."/>
            <person name="Daum C."/>
            <person name="Ng V."/>
            <person name="Clum A."/>
            <person name="Steindorff A."/>
            <person name="Ohm R.A."/>
            <person name="Martin F."/>
            <person name="Silar P."/>
            <person name="Natvig D.O."/>
            <person name="Lalanne C."/>
            <person name="Gautier V."/>
            <person name="Ament-Velasquez S.L."/>
            <person name="Kruys A."/>
            <person name="Hutchinson M.I."/>
            <person name="Powell A.J."/>
            <person name="Barry K."/>
            <person name="Miller A.N."/>
            <person name="Grigoriev I.V."/>
            <person name="Debuchy R."/>
            <person name="Gladieux P."/>
            <person name="Hiltunen Thoren M."/>
            <person name="Johannesson H."/>
        </authorList>
    </citation>
    <scope>NUCLEOTIDE SEQUENCE [LARGE SCALE GENOMIC DNA]</scope>
    <source>
        <strain evidence="2 3">FGSC 10403</strain>
    </source>
</reference>
<keyword evidence="1" id="KW-0472">Membrane</keyword>
<keyword evidence="1" id="KW-1133">Transmembrane helix</keyword>
<dbReference type="RefSeq" id="XP_062694460.1">
    <property type="nucleotide sequence ID" value="XM_062841158.1"/>
</dbReference>
<keyword evidence="3" id="KW-1185">Reference proteome</keyword>
<proteinExistence type="predicted"/>
<name>A0AAJ0IAJ6_9PEZI</name>
<protein>
    <submittedName>
        <fullName evidence="2">Uncharacterized protein</fullName>
    </submittedName>
</protein>
<evidence type="ECO:0000256" key="1">
    <source>
        <dbReference type="SAM" id="Phobius"/>
    </source>
</evidence>